<dbReference type="PANTHER" id="PTHR31499:SF43">
    <property type="entry name" value="MYB FAMILY TRANSCRIPTION FACTOR APL"/>
    <property type="match status" value="1"/>
</dbReference>
<evidence type="ECO:0000256" key="2">
    <source>
        <dbReference type="ARBA" id="ARBA00023163"/>
    </source>
</evidence>
<evidence type="ECO:0000259" key="5">
    <source>
        <dbReference type="Pfam" id="PF00249"/>
    </source>
</evidence>
<keyword evidence="1" id="KW-0805">Transcription regulation</keyword>
<evidence type="ECO:0000313" key="6">
    <source>
        <dbReference type="EMBL" id="JAC66087.1"/>
    </source>
</evidence>
<evidence type="ECO:0000256" key="3">
    <source>
        <dbReference type="ARBA" id="ARBA00023242"/>
    </source>
</evidence>
<dbReference type="Pfam" id="PF00249">
    <property type="entry name" value="Myb_DNA-binding"/>
    <property type="match status" value="1"/>
</dbReference>
<dbReference type="FunFam" id="1.10.10.60:FF:000007">
    <property type="entry name" value="Two-component response regulator"/>
    <property type="match status" value="1"/>
</dbReference>
<name>A0A061QZJ4_9CHLO</name>
<feature type="compositionally biased region" description="Basic and acidic residues" evidence="4">
    <location>
        <begin position="271"/>
        <end position="282"/>
    </location>
</feature>
<dbReference type="PANTHER" id="PTHR31499">
    <property type="entry name" value="MYB FAMILY TRANSCRIPTION FACTOR PHL11"/>
    <property type="match status" value="1"/>
</dbReference>
<accession>A0A061QZJ4</accession>
<sequence length="295" mass="32066">MDIGNLHEWADSEIPNEFLLDADAHFTSLPELSTTNFGHPAAALGTSSCLEADPSGIAVDQPRIEGQHAQSLVGGFGSACPSLHAETAFCCPPPDPAGAGCAPMPCLWLPSGTAAASPPTLKPRLRWSNELHSRFVAAVERLGGHARATPASVLEAMGVPDLQLHHVKSHLQKYRSEKRRQEQEMTESAQPRKRRRQPADEQRAASCGSPSTPTKPARTRSQEAAALSTEELRITLENQYRLQKLLAQRLEMEQKLRLELEQHNRYLKRLVHGDLGDGRDAAPEPGGKAPEPGKG</sequence>
<dbReference type="InterPro" id="IPR001005">
    <property type="entry name" value="SANT/Myb"/>
</dbReference>
<keyword evidence="3" id="KW-0539">Nucleus</keyword>
<dbReference type="GO" id="GO:0003700">
    <property type="term" value="F:DNA-binding transcription factor activity"/>
    <property type="evidence" value="ECO:0007669"/>
    <property type="project" value="InterPro"/>
</dbReference>
<feature type="region of interest" description="Disordered" evidence="4">
    <location>
        <begin position="271"/>
        <end position="295"/>
    </location>
</feature>
<feature type="compositionally biased region" description="Low complexity" evidence="4">
    <location>
        <begin position="283"/>
        <end position="295"/>
    </location>
</feature>
<feature type="domain" description="Myb-like" evidence="5">
    <location>
        <begin position="124"/>
        <end position="175"/>
    </location>
</feature>
<dbReference type="InterPro" id="IPR009057">
    <property type="entry name" value="Homeodomain-like_sf"/>
</dbReference>
<dbReference type="EMBL" id="GBEZ01020596">
    <property type="protein sequence ID" value="JAC66087.1"/>
    <property type="molecule type" value="Transcribed_RNA"/>
</dbReference>
<dbReference type="GO" id="GO:0003677">
    <property type="term" value="F:DNA binding"/>
    <property type="evidence" value="ECO:0007669"/>
    <property type="project" value="InterPro"/>
</dbReference>
<dbReference type="AlphaFoldDB" id="A0A061QZJ4"/>
<protein>
    <submittedName>
        <fullName evidence="6">Myb family transcription factor apl-like</fullName>
    </submittedName>
</protein>
<dbReference type="Gene3D" id="1.10.10.60">
    <property type="entry name" value="Homeodomain-like"/>
    <property type="match status" value="1"/>
</dbReference>
<proteinExistence type="predicted"/>
<evidence type="ECO:0000256" key="4">
    <source>
        <dbReference type="SAM" id="MobiDB-lite"/>
    </source>
</evidence>
<gene>
    <name evidence="6" type="ORF">TSPGSL018_14508</name>
</gene>
<keyword evidence="2" id="KW-0804">Transcription</keyword>
<reference evidence="6" key="1">
    <citation type="submission" date="2014-05" db="EMBL/GenBank/DDBJ databases">
        <title>The transcriptome of the halophilic microalga Tetraselmis sp. GSL018 isolated from the Great Salt Lake, Utah.</title>
        <authorList>
            <person name="Jinkerson R.E."/>
            <person name="D'Adamo S."/>
            <person name="Posewitz M.C."/>
        </authorList>
    </citation>
    <scope>NUCLEOTIDE SEQUENCE</scope>
    <source>
        <strain evidence="6">GSL018</strain>
    </source>
</reference>
<dbReference type="SUPFAM" id="SSF46689">
    <property type="entry name" value="Homeodomain-like"/>
    <property type="match status" value="1"/>
</dbReference>
<feature type="region of interest" description="Disordered" evidence="4">
    <location>
        <begin position="170"/>
        <end position="226"/>
    </location>
</feature>
<evidence type="ECO:0000256" key="1">
    <source>
        <dbReference type="ARBA" id="ARBA00023015"/>
    </source>
</evidence>
<dbReference type="InterPro" id="IPR046955">
    <property type="entry name" value="PHR1-like"/>
</dbReference>
<dbReference type="NCBIfam" id="TIGR01557">
    <property type="entry name" value="myb_SHAQKYF"/>
    <property type="match status" value="1"/>
</dbReference>
<dbReference type="InterPro" id="IPR006447">
    <property type="entry name" value="Myb_dom_plants"/>
</dbReference>
<organism evidence="6">
    <name type="scientific">Tetraselmis sp. GSL018</name>
    <dbReference type="NCBI Taxonomy" id="582737"/>
    <lineage>
        <taxon>Eukaryota</taxon>
        <taxon>Viridiplantae</taxon>
        <taxon>Chlorophyta</taxon>
        <taxon>core chlorophytes</taxon>
        <taxon>Chlorodendrophyceae</taxon>
        <taxon>Chlorodendrales</taxon>
        <taxon>Chlorodendraceae</taxon>
        <taxon>Tetraselmis</taxon>
    </lineage>
</organism>